<dbReference type="Pfam" id="PF13649">
    <property type="entry name" value="Methyltransf_25"/>
    <property type="match status" value="1"/>
</dbReference>
<dbReference type="Gene3D" id="3.40.50.150">
    <property type="entry name" value="Vaccinia Virus protein VP39"/>
    <property type="match status" value="1"/>
</dbReference>
<comment type="caution">
    <text evidence="2">The sequence shown here is derived from an EMBL/GenBank/DDBJ whole genome shotgun (WGS) entry which is preliminary data.</text>
</comment>
<keyword evidence="3" id="KW-1185">Reference proteome</keyword>
<protein>
    <recommendedName>
        <fullName evidence="1">Methyltransferase domain-containing protein</fullName>
    </recommendedName>
</protein>
<gene>
    <name evidence="2" type="ORF">NP233_g1012</name>
</gene>
<dbReference type="AlphaFoldDB" id="A0AAD5W1U8"/>
<accession>A0AAD5W1U8</accession>
<name>A0AAD5W1U8_9AGAR</name>
<proteinExistence type="predicted"/>
<reference evidence="2" key="1">
    <citation type="submission" date="2022-07" db="EMBL/GenBank/DDBJ databases">
        <title>Genome Sequence of Leucocoprinus birnbaumii.</title>
        <authorList>
            <person name="Buettner E."/>
        </authorList>
    </citation>
    <scope>NUCLEOTIDE SEQUENCE</scope>
    <source>
        <strain evidence="2">VT141</strain>
    </source>
</reference>
<dbReference type="SUPFAM" id="SSF53335">
    <property type="entry name" value="S-adenosyl-L-methionine-dependent methyltransferases"/>
    <property type="match status" value="1"/>
</dbReference>
<feature type="domain" description="Methyltransferase" evidence="1">
    <location>
        <begin position="54"/>
        <end position="148"/>
    </location>
</feature>
<evidence type="ECO:0000313" key="3">
    <source>
        <dbReference type="Proteomes" id="UP001213000"/>
    </source>
</evidence>
<dbReference type="Proteomes" id="UP001213000">
    <property type="component" value="Unassembled WGS sequence"/>
</dbReference>
<dbReference type="CDD" id="cd02440">
    <property type="entry name" value="AdoMet_MTases"/>
    <property type="match status" value="1"/>
</dbReference>
<dbReference type="EMBL" id="JANIEX010000033">
    <property type="protein sequence ID" value="KAJ3575562.1"/>
    <property type="molecule type" value="Genomic_DNA"/>
</dbReference>
<dbReference type="InterPro" id="IPR041698">
    <property type="entry name" value="Methyltransf_25"/>
</dbReference>
<dbReference type="PANTHER" id="PTHR43591">
    <property type="entry name" value="METHYLTRANSFERASE"/>
    <property type="match status" value="1"/>
</dbReference>
<organism evidence="2 3">
    <name type="scientific">Leucocoprinus birnbaumii</name>
    <dbReference type="NCBI Taxonomy" id="56174"/>
    <lineage>
        <taxon>Eukaryota</taxon>
        <taxon>Fungi</taxon>
        <taxon>Dikarya</taxon>
        <taxon>Basidiomycota</taxon>
        <taxon>Agaricomycotina</taxon>
        <taxon>Agaricomycetes</taxon>
        <taxon>Agaricomycetidae</taxon>
        <taxon>Agaricales</taxon>
        <taxon>Agaricineae</taxon>
        <taxon>Agaricaceae</taxon>
        <taxon>Leucocoprinus</taxon>
    </lineage>
</organism>
<dbReference type="InterPro" id="IPR029063">
    <property type="entry name" value="SAM-dependent_MTases_sf"/>
</dbReference>
<evidence type="ECO:0000259" key="1">
    <source>
        <dbReference type="Pfam" id="PF13649"/>
    </source>
</evidence>
<evidence type="ECO:0000313" key="2">
    <source>
        <dbReference type="EMBL" id="KAJ3575562.1"/>
    </source>
</evidence>
<sequence length="281" mass="31054">MGTLQYTKELGTAYFLPSDDEENQRLNRQHGLLTRTLPGGLIQAPVGLQDKDFVLDNATGNGVWLLELASKGPKGAQYIGIDMQPRLLPPPSSTPSNVQFIVKSILELPAEWTNRFTFVHQRLLVCALRKKEWPQVLKEIYRVLKPGGWVQLTEVENWVAGPITRIVQTLVDKAGQHRGTEGWPGLGNPLVGHLKACGFQNIQLIPHNTPLGASEGEDGSDGKNNIATIFNGIRSHVLECGGFGLVNSEEKYDELLAQVREEVDASQGGRIEWFVVYAQKP</sequence>